<evidence type="ECO:0000256" key="5">
    <source>
        <dbReference type="SAM" id="MobiDB-lite"/>
    </source>
</evidence>
<feature type="compositionally biased region" description="Basic and acidic residues" evidence="5">
    <location>
        <begin position="38"/>
        <end position="81"/>
    </location>
</feature>
<protein>
    <recommendedName>
        <fullName evidence="7">RING-type domain-containing protein</fullName>
    </recommendedName>
</protein>
<feature type="compositionally biased region" description="Pro residues" evidence="5">
    <location>
        <begin position="323"/>
        <end position="339"/>
    </location>
</feature>
<dbReference type="AlphaFoldDB" id="A0AAV6IPU3"/>
<evidence type="ECO:0000313" key="8">
    <source>
        <dbReference type="EMBL" id="KAG5530527.1"/>
    </source>
</evidence>
<evidence type="ECO:0000259" key="7">
    <source>
        <dbReference type="PROSITE" id="PS50089"/>
    </source>
</evidence>
<keyword evidence="9" id="KW-1185">Reference proteome</keyword>
<evidence type="ECO:0000256" key="1">
    <source>
        <dbReference type="ARBA" id="ARBA00022723"/>
    </source>
</evidence>
<dbReference type="InterPro" id="IPR027370">
    <property type="entry name" value="Znf-RING_euk"/>
</dbReference>
<dbReference type="Gene3D" id="3.30.40.10">
    <property type="entry name" value="Zinc/RING finger domain, C3HC4 (zinc finger)"/>
    <property type="match status" value="1"/>
</dbReference>
<evidence type="ECO:0000256" key="4">
    <source>
        <dbReference type="PROSITE-ProRule" id="PRU00175"/>
    </source>
</evidence>
<dbReference type="PANTHER" id="PTHR22894">
    <property type="entry name" value="RING-TYPE DOMAIN-CONTAINING PROTEIN"/>
    <property type="match status" value="1"/>
</dbReference>
<keyword evidence="6" id="KW-0472">Membrane</keyword>
<keyword evidence="6" id="KW-0812">Transmembrane</keyword>
<dbReference type="GO" id="GO:0061630">
    <property type="term" value="F:ubiquitin protein ligase activity"/>
    <property type="evidence" value="ECO:0007669"/>
    <property type="project" value="InterPro"/>
</dbReference>
<keyword evidence="6" id="KW-1133">Transmembrane helix</keyword>
<dbReference type="PANTHER" id="PTHR22894:SF6">
    <property type="entry name" value="E3 UBIQUITIN-PROTEIN LIGASE RNF170-LIKE ISOFORM X1"/>
    <property type="match status" value="1"/>
</dbReference>
<accession>A0AAV6IPU3</accession>
<feature type="region of interest" description="Disordered" evidence="5">
    <location>
        <begin position="288"/>
        <end position="372"/>
    </location>
</feature>
<evidence type="ECO:0000256" key="3">
    <source>
        <dbReference type="ARBA" id="ARBA00022833"/>
    </source>
</evidence>
<dbReference type="EMBL" id="JACTNZ010000009">
    <property type="protein sequence ID" value="KAG5530527.1"/>
    <property type="molecule type" value="Genomic_DNA"/>
</dbReference>
<feature type="region of interest" description="Disordered" evidence="5">
    <location>
        <begin position="1"/>
        <end position="81"/>
    </location>
</feature>
<feature type="compositionally biased region" description="Pro residues" evidence="5">
    <location>
        <begin position="298"/>
        <end position="316"/>
    </location>
</feature>
<dbReference type="Proteomes" id="UP000823749">
    <property type="component" value="Chromosome 9"/>
</dbReference>
<keyword evidence="1" id="KW-0479">Metal-binding</keyword>
<dbReference type="InterPro" id="IPR001841">
    <property type="entry name" value="Znf_RING"/>
</dbReference>
<organism evidence="8 9">
    <name type="scientific">Rhododendron griersonianum</name>
    <dbReference type="NCBI Taxonomy" id="479676"/>
    <lineage>
        <taxon>Eukaryota</taxon>
        <taxon>Viridiplantae</taxon>
        <taxon>Streptophyta</taxon>
        <taxon>Embryophyta</taxon>
        <taxon>Tracheophyta</taxon>
        <taxon>Spermatophyta</taxon>
        <taxon>Magnoliopsida</taxon>
        <taxon>eudicotyledons</taxon>
        <taxon>Gunneridae</taxon>
        <taxon>Pentapetalae</taxon>
        <taxon>asterids</taxon>
        <taxon>Ericales</taxon>
        <taxon>Ericaceae</taxon>
        <taxon>Ericoideae</taxon>
        <taxon>Rhodoreae</taxon>
        <taxon>Rhododendron</taxon>
    </lineage>
</organism>
<dbReference type="Pfam" id="PF13445">
    <property type="entry name" value="zf-RING_UBOX"/>
    <property type="match status" value="1"/>
</dbReference>
<evidence type="ECO:0000256" key="6">
    <source>
        <dbReference type="SAM" id="Phobius"/>
    </source>
</evidence>
<dbReference type="SUPFAM" id="SSF57850">
    <property type="entry name" value="RING/U-box"/>
    <property type="match status" value="1"/>
</dbReference>
<keyword evidence="3" id="KW-0862">Zinc</keyword>
<dbReference type="InterPro" id="IPR038896">
    <property type="entry name" value="RNF170"/>
</dbReference>
<proteinExistence type="predicted"/>
<gene>
    <name evidence="8" type="ORF">RHGRI_025467</name>
</gene>
<dbReference type="InterPro" id="IPR017907">
    <property type="entry name" value="Znf_RING_CS"/>
</dbReference>
<evidence type="ECO:0000313" key="9">
    <source>
        <dbReference type="Proteomes" id="UP000823749"/>
    </source>
</evidence>
<feature type="transmembrane region" description="Helical" evidence="6">
    <location>
        <begin position="221"/>
        <end position="244"/>
    </location>
</feature>
<dbReference type="PROSITE" id="PS00518">
    <property type="entry name" value="ZF_RING_1"/>
    <property type="match status" value="1"/>
</dbReference>
<sequence length="372" mass="40945">MEKKLEALAINEIRQRKKSSEEVPPGEGETETLGNAETGKEIPSGEREKETPPNAKREEETPPSGHEKETSPDAKREKDTPPSDDICPICFGNYNIPCKTNCGHWFCANCVISFWAYGNKLMHCKCPICSQSISKLTPEASLNLRTEDKEVVEALKKVQGYNRLFRGGVHGLILVSSSSFRLRRLPLLSKRFYHQIPCPRCLWRMFYIGLNNPNNLLLNYVVARAVAVSPFCRNFALLILTLLYDCLDLHFLPGGFFGASCVFEGFTVGLVLVLAAIGLYRRIVANRRPPRRRRPRPDPISGPKNPPVQGSGPPPIQDEGPPVSGPKNPPVQRLGPPPIQDEGPPVSGLKNPPVQGSGPPPIQDEGPPVSGP</sequence>
<dbReference type="PROSITE" id="PS50089">
    <property type="entry name" value="ZF_RING_2"/>
    <property type="match status" value="1"/>
</dbReference>
<reference evidence="8" key="1">
    <citation type="submission" date="2020-08" db="EMBL/GenBank/DDBJ databases">
        <title>Plant Genome Project.</title>
        <authorList>
            <person name="Zhang R.-G."/>
        </authorList>
    </citation>
    <scope>NUCLEOTIDE SEQUENCE</scope>
    <source>
        <strain evidence="8">WSP0</strain>
        <tissue evidence="8">Leaf</tissue>
    </source>
</reference>
<evidence type="ECO:0000256" key="2">
    <source>
        <dbReference type="ARBA" id="ARBA00022771"/>
    </source>
</evidence>
<dbReference type="GO" id="GO:0008270">
    <property type="term" value="F:zinc ion binding"/>
    <property type="evidence" value="ECO:0007669"/>
    <property type="project" value="UniProtKB-KW"/>
</dbReference>
<dbReference type="SMART" id="SM00184">
    <property type="entry name" value="RING"/>
    <property type="match status" value="1"/>
</dbReference>
<keyword evidence="2 4" id="KW-0863">Zinc-finger</keyword>
<feature type="domain" description="RING-type" evidence="7">
    <location>
        <begin position="87"/>
        <end position="130"/>
    </location>
</feature>
<name>A0AAV6IPU3_9ERIC</name>
<feature type="transmembrane region" description="Helical" evidence="6">
    <location>
        <begin position="256"/>
        <end position="284"/>
    </location>
</feature>
<comment type="caution">
    <text evidence="8">The sequence shown here is derived from an EMBL/GenBank/DDBJ whole genome shotgun (WGS) entry which is preliminary data.</text>
</comment>
<dbReference type="InterPro" id="IPR013083">
    <property type="entry name" value="Znf_RING/FYVE/PHD"/>
</dbReference>